<dbReference type="PROSITE" id="PS51257">
    <property type="entry name" value="PROKAR_LIPOPROTEIN"/>
    <property type="match status" value="1"/>
</dbReference>
<sequence length="165" mass="16403">MSVSRPLTLLIALTCAGALTGCQSGAGAGGGAGGGAGRAAEEPPVARGPRSPSPAPASSSAAPRSAATPASGKPSPAACPSPAEIADAVTAYDGSRGVIVSRDITCEGDWATTSMRYPGSDPARVVVRRQKGELRLVTYGTDALCEGEEMTGVPSKIRKALGDYC</sequence>
<accession>A0A3A4ATK1</accession>
<evidence type="ECO:0000256" key="1">
    <source>
        <dbReference type="SAM" id="MobiDB-lite"/>
    </source>
</evidence>
<protein>
    <recommendedName>
        <fullName evidence="4">Lipoprotein</fullName>
    </recommendedName>
</protein>
<dbReference type="EMBL" id="QZEY01000005">
    <property type="protein sequence ID" value="RJL31939.1"/>
    <property type="molecule type" value="Genomic_DNA"/>
</dbReference>
<comment type="caution">
    <text evidence="2">The sequence shown here is derived from an EMBL/GenBank/DDBJ whole genome shotgun (WGS) entry which is preliminary data.</text>
</comment>
<dbReference type="AlphaFoldDB" id="A0A3A4ATK1"/>
<evidence type="ECO:0000313" key="3">
    <source>
        <dbReference type="Proteomes" id="UP000265768"/>
    </source>
</evidence>
<feature type="compositionally biased region" description="Low complexity" evidence="1">
    <location>
        <begin position="43"/>
        <end position="71"/>
    </location>
</feature>
<dbReference type="RefSeq" id="WP_119927256.1">
    <property type="nucleotide sequence ID" value="NZ_QZEY01000005.1"/>
</dbReference>
<dbReference type="Proteomes" id="UP000265768">
    <property type="component" value="Unassembled WGS sequence"/>
</dbReference>
<keyword evidence="3" id="KW-1185">Reference proteome</keyword>
<proteinExistence type="predicted"/>
<dbReference type="OrthoDB" id="9980685at2"/>
<feature type="region of interest" description="Disordered" evidence="1">
    <location>
        <begin position="26"/>
        <end position="80"/>
    </location>
</feature>
<gene>
    <name evidence="2" type="ORF">D5H75_15960</name>
</gene>
<evidence type="ECO:0000313" key="2">
    <source>
        <dbReference type="EMBL" id="RJL31939.1"/>
    </source>
</evidence>
<feature type="compositionally biased region" description="Gly residues" evidence="1">
    <location>
        <begin position="26"/>
        <end position="37"/>
    </location>
</feature>
<reference evidence="2 3" key="1">
    <citation type="submission" date="2018-09" db="EMBL/GenBank/DDBJ databases">
        <title>YIM 75507 draft genome.</title>
        <authorList>
            <person name="Tang S."/>
            <person name="Feng Y."/>
        </authorList>
    </citation>
    <scope>NUCLEOTIDE SEQUENCE [LARGE SCALE GENOMIC DNA]</scope>
    <source>
        <strain evidence="2 3">YIM 75507</strain>
    </source>
</reference>
<organism evidence="2 3">
    <name type="scientific">Bailinhaonella thermotolerans</name>
    <dbReference type="NCBI Taxonomy" id="1070861"/>
    <lineage>
        <taxon>Bacteria</taxon>
        <taxon>Bacillati</taxon>
        <taxon>Actinomycetota</taxon>
        <taxon>Actinomycetes</taxon>
        <taxon>Streptosporangiales</taxon>
        <taxon>Streptosporangiaceae</taxon>
        <taxon>Bailinhaonella</taxon>
    </lineage>
</organism>
<evidence type="ECO:0008006" key="4">
    <source>
        <dbReference type="Google" id="ProtNLM"/>
    </source>
</evidence>
<name>A0A3A4ATK1_9ACTN</name>